<reference evidence="2" key="2">
    <citation type="journal article" date="2007" name="Science">
        <title>Genome sequence of Aedes aegypti, a major arbovirus vector.</title>
        <authorList>
            <person name="Nene V."/>
            <person name="Wortman J.R."/>
            <person name="Lawson D."/>
            <person name="Haas B."/>
            <person name="Kodira C."/>
            <person name="Tu Z.J."/>
            <person name="Loftus B."/>
            <person name="Xi Z."/>
            <person name="Megy K."/>
            <person name="Grabherr M."/>
            <person name="Ren Q."/>
            <person name="Zdobnov E.M."/>
            <person name="Lobo N.F."/>
            <person name="Campbell K.S."/>
            <person name="Brown S.E."/>
            <person name="Bonaldo M.F."/>
            <person name="Zhu J."/>
            <person name="Sinkins S.P."/>
            <person name="Hogenkamp D.G."/>
            <person name="Amedeo P."/>
            <person name="Arensburger P."/>
            <person name="Atkinson P.W."/>
            <person name="Bidwell S."/>
            <person name="Biedler J."/>
            <person name="Birney E."/>
            <person name="Bruggner R.V."/>
            <person name="Costas J."/>
            <person name="Coy M.R."/>
            <person name="Crabtree J."/>
            <person name="Crawford M."/>
            <person name="Debruyn B."/>
            <person name="Decaprio D."/>
            <person name="Eiglmeier K."/>
            <person name="Eisenstadt E."/>
            <person name="El-Dorry H."/>
            <person name="Gelbart W.M."/>
            <person name="Gomes S.L."/>
            <person name="Hammond M."/>
            <person name="Hannick L.I."/>
            <person name="Hogan J.R."/>
            <person name="Holmes M.H."/>
            <person name="Jaffe D."/>
            <person name="Johnston J.S."/>
            <person name="Kennedy R.C."/>
            <person name="Koo H."/>
            <person name="Kravitz S."/>
            <person name="Kriventseva E.V."/>
            <person name="Kulp D."/>
            <person name="Labutti K."/>
            <person name="Lee E."/>
            <person name="Li S."/>
            <person name="Lovin D.D."/>
            <person name="Mao C."/>
            <person name="Mauceli E."/>
            <person name="Menck C.F."/>
            <person name="Miller J.R."/>
            <person name="Montgomery P."/>
            <person name="Mori A."/>
            <person name="Nascimento A.L."/>
            <person name="Naveira H.F."/>
            <person name="Nusbaum C."/>
            <person name="O'leary S."/>
            <person name="Orvis J."/>
            <person name="Pertea M."/>
            <person name="Quesneville H."/>
            <person name="Reidenbach K.R."/>
            <person name="Rogers Y.H."/>
            <person name="Roth C.W."/>
            <person name="Schneider J.R."/>
            <person name="Schatz M."/>
            <person name="Shumway M."/>
            <person name="Stanke M."/>
            <person name="Stinson E.O."/>
            <person name="Tubio J.M."/>
            <person name="Vanzee J.P."/>
            <person name="Verjovski-Almeida S."/>
            <person name="Werner D."/>
            <person name="White O."/>
            <person name="Wyder S."/>
            <person name="Zeng Q."/>
            <person name="Zhao Q."/>
            <person name="Zhao Y."/>
            <person name="Hill C.A."/>
            <person name="Raikhel A.S."/>
            <person name="Soares M.B."/>
            <person name="Knudson D.L."/>
            <person name="Lee N.H."/>
            <person name="Galagan J."/>
            <person name="Salzberg S.L."/>
            <person name="Paulsen I.T."/>
            <person name="Dimopoulos G."/>
            <person name="Collins F.H."/>
            <person name="Birren B."/>
            <person name="Fraser-Liggett C.M."/>
            <person name="Severson D.W."/>
        </authorList>
    </citation>
    <scope>NUCLEOTIDE SEQUENCE [LARGE SCALE GENOMIC DNA]</scope>
    <source>
        <strain evidence="2">Liverpool</strain>
    </source>
</reference>
<dbReference type="PROSITE" id="PS51257">
    <property type="entry name" value="PROKAR_LIPOPROTEIN"/>
    <property type="match status" value="1"/>
</dbReference>
<dbReference type="Pfam" id="PF14318">
    <property type="entry name" value="Mononeg_mRNAcap"/>
    <property type="match status" value="1"/>
</dbReference>
<organism evidence="2 3">
    <name type="scientific">Aedes aegypti</name>
    <name type="common">Yellowfever mosquito</name>
    <name type="synonym">Culex aegypti</name>
    <dbReference type="NCBI Taxonomy" id="7159"/>
    <lineage>
        <taxon>Eukaryota</taxon>
        <taxon>Metazoa</taxon>
        <taxon>Ecdysozoa</taxon>
        <taxon>Arthropoda</taxon>
        <taxon>Hexapoda</taxon>
        <taxon>Insecta</taxon>
        <taxon>Pterygota</taxon>
        <taxon>Neoptera</taxon>
        <taxon>Endopterygota</taxon>
        <taxon>Diptera</taxon>
        <taxon>Nematocera</taxon>
        <taxon>Culicoidea</taxon>
        <taxon>Culicidae</taxon>
        <taxon>Culicinae</taxon>
        <taxon>Aedini</taxon>
        <taxon>Aedes</taxon>
        <taxon>Stegomyia</taxon>
    </lineage>
</organism>
<evidence type="ECO:0000259" key="1">
    <source>
        <dbReference type="Pfam" id="PF14318"/>
    </source>
</evidence>
<evidence type="ECO:0000313" key="3">
    <source>
        <dbReference type="Proteomes" id="UP000682892"/>
    </source>
</evidence>
<reference evidence="2" key="1">
    <citation type="submission" date="2005-10" db="EMBL/GenBank/DDBJ databases">
        <authorList>
            <person name="Loftus B.J."/>
            <person name="Nene V.M."/>
            <person name="Hannick L.I."/>
            <person name="Bidwell S."/>
            <person name="Haas B."/>
            <person name="Amedeo P."/>
            <person name="Orvis J."/>
            <person name="Wortman J.R."/>
            <person name="White O.R."/>
            <person name="Salzberg S."/>
            <person name="Shumway M."/>
            <person name="Koo H."/>
            <person name="Zhao Y."/>
            <person name="Holmes M."/>
            <person name="Miller J."/>
            <person name="Schatz M."/>
            <person name="Pop M."/>
            <person name="Pai G."/>
            <person name="Utterback T."/>
            <person name="Rogers Y.-H."/>
            <person name="Kravitz S."/>
            <person name="Fraser C.M."/>
        </authorList>
    </citation>
    <scope>NUCLEOTIDE SEQUENCE</scope>
    <source>
        <strain evidence="2">Liverpool</strain>
    </source>
</reference>
<dbReference type="AlphaFoldDB" id="J9HTW5"/>
<feature type="domain" description="Mononegavirales mRNA-capping" evidence="1">
    <location>
        <begin position="2"/>
        <end position="214"/>
    </location>
</feature>
<sequence>MSWRRKIVGATIPHPIELIGAYGSGALSCDYCRKGGEHLGYVAAIIPLNFDPKGFDRGHHEPYLGSYTSESTGLVQPWEKVSNVPFIKRAMDMRNSIGWCVSPDDPLAQTLLENIRATTNQDPGPETSDYYRTGCPVHRFSCSRVSSGGFLAHSPIYATWMSISTDPLNHSLDPEKNYTFMFQPCLLYAQGVAGTRHSVDPKPHTVHCHIKCLDSLQEAEDVSLHSGSVHLC</sequence>
<name>J9HTW5_AEDAE</name>
<dbReference type="EMBL" id="CH478260">
    <property type="protein sequence ID" value="EJY58098.1"/>
    <property type="molecule type" value="Genomic_DNA"/>
</dbReference>
<protein>
    <submittedName>
        <fullName evidence="2">AAEL017157-PA</fullName>
    </submittedName>
</protein>
<proteinExistence type="predicted"/>
<gene>
    <name evidence="2" type="ORF">AaeL_AAEL017157</name>
</gene>
<dbReference type="InterPro" id="IPR026890">
    <property type="entry name" value="Mononeg_mRNAcap"/>
</dbReference>
<reference evidence="2" key="3">
    <citation type="submission" date="2012-09" db="EMBL/GenBank/DDBJ databases">
        <authorList>
            <consortium name="VectorBase"/>
        </authorList>
    </citation>
    <scope>NUCLEOTIDE SEQUENCE</scope>
    <source>
        <strain evidence="2">Liverpool</strain>
    </source>
</reference>
<dbReference type="PaxDb" id="7159-AAEL017157-PA"/>
<dbReference type="Proteomes" id="UP000682892">
    <property type="component" value="Unassembled WGS sequence"/>
</dbReference>
<accession>J9HTW5</accession>
<evidence type="ECO:0000313" key="2">
    <source>
        <dbReference type="EMBL" id="EJY58098.1"/>
    </source>
</evidence>
<dbReference type="HOGENOM" id="CLU_1195708_0_0_1"/>